<organism evidence="4 5">
    <name type="scientific">Scytalidium lignicola</name>
    <name type="common">Hyphomycete</name>
    <dbReference type="NCBI Taxonomy" id="5539"/>
    <lineage>
        <taxon>Eukaryota</taxon>
        <taxon>Fungi</taxon>
        <taxon>Dikarya</taxon>
        <taxon>Ascomycota</taxon>
        <taxon>Pezizomycotina</taxon>
        <taxon>Leotiomycetes</taxon>
        <taxon>Leotiomycetes incertae sedis</taxon>
        <taxon>Scytalidium</taxon>
    </lineage>
</organism>
<dbReference type="EMBL" id="NCSJ02000117">
    <property type="protein sequence ID" value="RFU29813.1"/>
    <property type="molecule type" value="Genomic_DNA"/>
</dbReference>
<evidence type="ECO:0000313" key="5">
    <source>
        <dbReference type="Proteomes" id="UP000258309"/>
    </source>
</evidence>
<keyword evidence="2" id="KW-0472">Membrane</keyword>
<feature type="transmembrane region" description="Helical" evidence="2">
    <location>
        <begin position="21"/>
        <end position="40"/>
    </location>
</feature>
<keyword evidence="5" id="KW-1185">Reference proteome</keyword>
<feature type="non-terminal residue" evidence="4">
    <location>
        <position position="447"/>
    </location>
</feature>
<dbReference type="PANTHER" id="PTHR39614:SF2">
    <property type="entry name" value="INTEGRAL MEMBRANE PROTEIN"/>
    <property type="match status" value="1"/>
</dbReference>
<feature type="transmembrane region" description="Helical" evidence="2">
    <location>
        <begin position="97"/>
        <end position="118"/>
    </location>
</feature>
<dbReference type="OMA" id="KCFNIVA"/>
<feature type="region of interest" description="Disordered" evidence="1">
    <location>
        <begin position="331"/>
        <end position="372"/>
    </location>
</feature>
<feature type="transmembrane region" description="Helical" evidence="2">
    <location>
        <begin position="52"/>
        <end position="77"/>
    </location>
</feature>
<evidence type="ECO:0000256" key="1">
    <source>
        <dbReference type="SAM" id="MobiDB-lite"/>
    </source>
</evidence>
<feature type="transmembrane region" description="Helical" evidence="2">
    <location>
        <begin position="248"/>
        <end position="267"/>
    </location>
</feature>
<feature type="compositionally biased region" description="Basic and acidic residues" evidence="1">
    <location>
        <begin position="408"/>
        <end position="425"/>
    </location>
</feature>
<dbReference type="PANTHER" id="PTHR39614">
    <property type="entry name" value="INTEGRAL MEMBRANE PROTEIN"/>
    <property type="match status" value="1"/>
</dbReference>
<evidence type="ECO:0000256" key="2">
    <source>
        <dbReference type="SAM" id="Phobius"/>
    </source>
</evidence>
<feature type="region of interest" description="Disordered" evidence="1">
    <location>
        <begin position="408"/>
        <end position="447"/>
    </location>
</feature>
<accession>A0A3E2H9K4</accession>
<name>A0A3E2H9K4_SCYLI</name>
<dbReference type="STRING" id="5539.A0A3E2H9K4"/>
<dbReference type="OrthoDB" id="3918601at2759"/>
<gene>
    <name evidence="4" type="ORF">B7463_g6522</name>
</gene>
<feature type="transmembrane region" description="Helical" evidence="2">
    <location>
        <begin position="206"/>
        <end position="228"/>
    </location>
</feature>
<dbReference type="Pfam" id="PF20684">
    <property type="entry name" value="Fung_rhodopsin"/>
    <property type="match status" value="1"/>
</dbReference>
<comment type="caution">
    <text evidence="4">The sequence shown here is derived from an EMBL/GenBank/DDBJ whole genome shotgun (WGS) entry which is preliminary data.</text>
</comment>
<reference evidence="4 5" key="1">
    <citation type="submission" date="2018-05" db="EMBL/GenBank/DDBJ databases">
        <title>Draft genome sequence of Scytalidium lignicola DSM 105466, a ubiquitous saprotrophic fungus.</title>
        <authorList>
            <person name="Buettner E."/>
            <person name="Gebauer A.M."/>
            <person name="Hofrichter M."/>
            <person name="Liers C."/>
            <person name="Kellner H."/>
        </authorList>
    </citation>
    <scope>NUCLEOTIDE SEQUENCE [LARGE SCALE GENOMIC DNA]</scope>
    <source>
        <strain evidence="4 5">DSM 105466</strain>
    </source>
</reference>
<protein>
    <recommendedName>
        <fullName evidence="3">Rhodopsin domain-containing protein</fullName>
    </recommendedName>
</protein>
<feature type="compositionally biased region" description="Low complexity" evidence="1">
    <location>
        <begin position="339"/>
        <end position="352"/>
    </location>
</feature>
<evidence type="ECO:0000259" key="3">
    <source>
        <dbReference type="Pfam" id="PF20684"/>
    </source>
</evidence>
<feature type="transmembrane region" description="Helical" evidence="2">
    <location>
        <begin position="130"/>
        <end position="151"/>
    </location>
</feature>
<keyword evidence="2" id="KW-1133">Transmembrane helix</keyword>
<dbReference type="Proteomes" id="UP000258309">
    <property type="component" value="Unassembled WGS sequence"/>
</dbReference>
<dbReference type="AlphaFoldDB" id="A0A3E2H9K4"/>
<sequence>MHLFDRTVIINSHNQGPVVNLAAWIGMVTMLLAVVTRLGSKYAVVRSLSRDDGVIAGAMVLAIVHTVILSSMVANGLGQYQDTLNSPEIEKLEKFGYASQLLYVPALLLAKMSSVIYLRALSPAQLYDQATLGFMLFIAIWGTTSEFAIAFQCKLPHPWAIIAGKCFDRQAFWDFFGTLDVLTDIVVILIPAYLVWNIQMPTKRKIFVFLAFGTRICITPLTILRTYYLSTNSSEHLPNQSFVAYHAYLLTTIQLNLSIFVACVPFLKPFLESLSSGAMGGTVVPFDSSFKPGSSLTAKISTIISGVSSGRRPQKGSFKMDNLNETILETRNENENEDNNNNTTRSYSRNSNPLRTMSPDNIGKEAIGPLRPDNVRNFSHVIHVAPETSDSRSSIGSDKMIIKRTTEWEVQEHYEAPQNDGERARGGSMSEGESNIGGQGVQNRHQL</sequence>
<proteinExistence type="predicted"/>
<dbReference type="InterPro" id="IPR049326">
    <property type="entry name" value="Rhodopsin_dom_fungi"/>
</dbReference>
<feature type="domain" description="Rhodopsin" evidence="3">
    <location>
        <begin position="37"/>
        <end position="272"/>
    </location>
</feature>
<feature type="transmembrane region" description="Helical" evidence="2">
    <location>
        <begin position="171"/>
        <end position="194"/>
    </location>
</feature>
<keyword evidence="2" id="KW-0812">Transmembrane</keyword>
<evidence type="ECO:0000313" key="4">
    <source>
        <dbReference type="EMBL" id="RFU29813.1"/>
    </source>
</evidence>
<feature type="non-terminal residue" evidence="4">
    <location>
        <position position="1"/>
    </location>
</feature>